<organism evidence="1 2">
    <name type="scientific">Neurospora hispaniola</name>
    <dbReference type="NCBI Taxonomy" id="588809"/>
    <lineage>
        <taxon>Eukaryota</taxon>
        <taxon>Fungi</taxon>
        <taxon>Dikarya</taxon>
        <taxon>Ascomycota</taxon>
        <taxon>Pezizomycotina</taxon>
        <taxon>Sordariomycetes</taxon>
        <taxon>Sordariomycetidae</taxon>
        <taxon>Sordariales</taxon>
        <taxon>Sordariaceae</taxon>
        <taxon>Neurospora</taxon>
    </lineage>
</organism>
<evidence type="ECO:0000313" key="2">
    <source>
        <dbReference type="Proteomes" id="UP001285908"/>
    </source>
</evidence>
<comment type="caution">
    <text evidence="1">The sequence shown here is derived from an EMBL/GenBank/DDBJ whole genome shotgun (WGS) entry which is preliminary data.</text>
</comment>
<accession>A0AAJ0IFC3</accession>
<dbReference type="AlphaFoldDB" id="A0AAJ0IFC3"/>
<dbReference type="Proteomes" id="UP001285908">
    <property type="component" value="Unassembled WGS sequence"/>
</dbReference>
<reference evidence="1 2" key="1">
    <citation type="journal article" date="2023" name="Mol. Phylogenet. Evol.">
        <title>Genome-scale phylogeny and comparative genomics of the fungal order Sordariales.</title>
        <authorList>
            <person name="Hensen N."/>
            <person name="Bonometti L."/>
            <person name="Westerberg I."/>
            <person name="Brannstrom I.O."/>
            <person name="Guillou S."/>
            <person name="Cros-Aarteil S."/>
            <person name="Calhoun S."/>
            <person name="Haridas S."/>
            <person name="Kuo A."/>
            <person name="Mondo S."/>
            <person name="Pangilinan J."/>
            <person name="Riley R."/>
            <person name="LaButti K."/>
            <person name="Andreopoulos B."/>
            <person name="Lipzen A."/>
            <person name="Chen C."/>
            <person name="Yan M."/>
            <person name="Daum C."/>
            <person name="Ng V."/>
            <person name="Clum A."/>
            <person name="Steindorff A."/>
            <person name="Ohm R.A."/>
            <person name="Martin F."/>
            <person name="Silar P."/>
            <person name="Natvig D.O."/>
            <person name="Lalanne C."/>
            <person name="Gautier V."/>
            <person name="Ament-Velasquez S.L."/>
            <person name="Kruys A."/>
            <person name="Hutchinson M.I."/>
            <person name="Powell A.J."/>
            <person name="Barry K."/>
            <person name="Miller A.N."/>
            <person name="Grigoriev I.V."/>
            <person name="Debuchy R."/>
            <person name="Gladieux P."/>
            <person name="Hiltunen Thoren M."/>
            <person name="Johannesson H."/>
        </authorList>
    </citation>
    <scope>NUCLEOTIDE SEQUENCE [LARGE SCALE GENOMIC DNA]</scope>
    <source>
        <strain evidence="1 2">FGSC 10403</strain>
    </source>
</reference>
<sequence length="128" mass="14139">MGPPPPPPPPDAALFLPDILCHPLHHCSTQGHIAAPVPTVLHGTIRALRAAGLHIQYVGYAQRLARHQECIKISFDFPDFRGYGHLHDIVTTTTTEIATLSPYNCDKNKAGRIPIQSTMRVKSYWTPV</sequence>
<dbReference type="EMBL" id="JAULSX010000001">
    <property type="protein sequence ID" value="KAK3499219.1"/>
    <property type="molecule type" value="Genomic_DNA"/>
</dbReference>
<dbReference type="RefSeq" id="XP_062696852.1">
    <property type="nucleotide sequence ID" value="XM_062834357.1"/>
</dbReference>
<name>A0AAJ0IFC3_9PEZI</name>
<keyword evidence="2" id="KW-1185">Reference proteome</keyword>
<gene>
    <name evidence="1" type="ORF">B0T23DRAFT_306151</name>
</gene>
<protein>
    <submittedName>
        <fullName evidence="1">Uncharacterized protein</fullName>
    </submittedName>
</protein>
<dbReference type="GeneID" id="87871979"/>
<evidence type="ECO:0000313" key="1">
    <source>
        <dbReference type="EMBL" id="KAK3499219.1"/>
    </source>
</evidence>
<proteinExistence type="predicted"/>